<name>A0A931PVA5_FIMGI</name>
<evidence type="ECO:0000313" key="2">
    <source>
        <dbReference type="EMBL" id="MBI1756060.1"/>
    </source>
</evidence>
<dbReference type="PROSITE" id="PS51257">
    <property type="entry name" value="PROKAR_LIPOPROTEIN"/>
    <property type="match status" value="1"/>
</dbReference>
<accession>A0A931PVA5</accession>
<dbReference type="AlphaFoldDB" id="A0A931PVA5"/>
<proteinExistence type="predicted"/>
<feature type="chain" id="PRO_5037417642" evidence="1">
    <location>
        <begin position="20"/>
        <end position="46"/>
    </location>
</feature>
<organism evidence="2 3">
    <name type="scientific">Fimbriimonas ginsengisoli</name>
    <dbReference type="NCBI Taxonomy" id="1005039"/>
    <lineage>
        <taxon>Bacteria</taxon>
        <taxon>Bacillati</taxon>
        <taxon>Armatimonadota</taxon>
        <taxon>Fimbriimonadia</taxon>
        <taxon>Fimbriimonadales</taxon>
        <taxon>Fimbriimonadaceae</taxon>
        <taxon>Fimbriimonas</taxon>
    </lineage>
</organism>
<reference evidence="2" key="1">
    <citation type="submission" date="2020-07" db="EMBL/GenBank/DDBJ databases">
        <title>Huge and variable diversity of episymbiotic CPR bacteria and DPANN archaea in groundwater ecosystems.</title>
        <authorList>
            <person name="He C.Y."/>
            <person name="Keren R."/>
            <person name="Whittaker M."/>
            <person name="Farag I.F."/>
            <person name="Doudna J."/>
            <person name="Cate J.H.D."/>
            <person name="Banfield J.F."/>
        </authorList>
    </citation>
    <scope>NUCLEOTIDE SEQUENCE</scope>
    <source>
        <strain evidence="2">NC_groundwater_17_Pr7_B-0.1um_64_12</strain>
    </source>
</reference>
<dbReference type="Proteomes" id="UP000727962">
    <property type="component" value="Unassembled WGS sequence"/>
</dbReference>
<gene>
    <name evidence="2" type="ORF">HYR64_03020</name>
</gene>
<feature type="signal peptide" evidence="1">
    <location>
        <begin position="1"/>
        <end position="19"/>
    </location>
</feature>
<sequence>MKKVLTILTVLAAFGVLLAGCGGGSDTTAPADKGAKAGADAKAPGG</sequence>
<dbReference type="EMBL" id="JACOSL010000022">
    <property type="protein sequence ID" value="MBI1756060.1"/>
    <property type="molecule type" value="Genomic_DNA"/>
</dbReference>
<protein>
    <submittedName>
        <fullName evidence="2">Uncharacterized protein</fullName>
    </submittedName>
</protein>
<evidence type="ECO:0000256" key="1">
    <source>
        <dbReference type="SAM" id="SignalP"/>
    </source>
</evidence>
<keyword evidence="1" id="KW-0732">Signal</keyword>
<evidence type="ECO:0000313" key="3">
    <source>
        <dbReference type="Proteomes" id="UP000727962"/>
    </source>
</evidence>
<comment type="caution">
    <text evidence="2">The sequence shown here is derived from an EMBL/GenBank/DDBJ whole genome shotgun (WGS) entry which is preliminary data.</text>
</comment>